<dbReference type="Proteomes" id="UP000242715">
    <property type="component" value="Unassembled WGS sequence"/>
</dbReference>
<evidence type="ECO:0000313" key="2">
    <source>
        <dbReference type="Proteomes" id="UP000242715"/>
    </source>
</evidence>
<name>A0A2Z6N6T6_TRISU</name>
<evidence type="ECO:0008006" key="3">
    <source>
        <dbReference type="Google" id="ProtNLM"/>
    </source>
</evidence>
<reference evidence="2" key="1">
    <citation type="journal article" date="2017" name="Front. Plant Sci.">
        <title>Climate Clever Clovers: New Paradigm to Reduce the Environmental Footprint of Ruminants by Breeding Low Methanogenic Forages Utilizing Haplotype Variation.</title>
        <authorList>
            <person name="Kaur P."/>
            <person name="Appels R."/>
            <person name="Bayer P.E."/>
            <person name="Keeble-Gagnere G."/>
            <person name="Wang J."/>
            <person name="Hirakawa H."/>
            <person name="Shirasawa K."/>
            <person name="Vercoe P."/>
            <person name="Stefanova K."/>
            <person name="Durmic Z."/>
            <person name="Nichols P."/>
            <person name="Revell C."/>
            <person name="Isobe S.N."/>
            <person name="Edwards D."/>
            <person name="Erskine W."/>
        </authorList>
    </citation>
    <scope>NUCLEOTIDE SEQUENCE [LARGE SCALE GENOMIC DNA]</scope>
    <source>
        <strain evidence="2">cv. Daliak</strain>
    </source>
</reference>
<accession>A0A2Z6N6T6</accession>
<dbReference type="AlphaFoldDB" id="A0A2Z6N6T6"/>
<dbReference type="InterPro" id="IPR012340">
    <property type="entry name" value="NA-bd_OB-fold"/>
</dbReference>
<organism evidence="1 2">
    <name type="scientific">Trifolium subterraneum</name>
    <name type="common">Subterranean clover</name>
    <dbReference type="NCBI Taxonomy" id="3900"/>
    <lineage>
        <taxon>Eukaryota</taxon>
        <taxon>Viridiplantae</taxon>
        <taxon>Streptophyta</taxon>
        <taxon>Embryophyta</taxon>
        <taxon>Tracheophyta</taxon>
        <taxon>Spermatophyta</taxon>
        <taxon>Magnoliopsida</taxon>
        <taxon>eudicotyledons</taxon>
        <taxon>Gunneridae</taxon>
        <taxon>Pentapetalae</taxon>
        <taxon>rosids</taxon>
        <taxon>fabids</taxon>
        <taxon>Fabales</taxon>
        <taxon>Fabaceae</taxon>
        <taxon>Papilionoideae</taxon>
        <taxon>50 kb inversion clade</taxon>
        <taxon>NPAAA clade</taxon>
        <taxon>Hologalegina</taxon>
        <taxon>IRL clade</taxon>
        <taxon>Trifolieae</taxon>
        <taxon>Trifolium</taxon>
    </lineage>
</organism>
<proteinExistence type="predicted"/>
<gene>
    <name evidence="1" type="ORF">TSUD_63640</name>
</gene>
<sequence>MWHPDVKYSNQPRFRMNIIVRDEMTNATFTLFDEQVNKLAFETCGVLRSIGESCSMYPNELDVLYGDAMLLKVTKKVVDVANVSKLYEIVDMLTDPLILDKFFECYMPSYGPFDCLGGKRSSNEVYDACSSTESENWIEESS</sequence>
<evidence type="ECO:0000313" key="1">
    <source>
        <dbReference type="EMBL" id="GAU31615.1"/>
    </source>
</evidence>
<dbReference type="Gene3D" id="2.40.50.140">
    <property type="entry name" value="Nucleic acid-binding proteins"/>
    <property type="match status" value="1"/>
</dbReference>
<keyword evidence="2" id="KW-1185">Reference proteome</keyword>
<dbReference type="EMBL" id="DF973462">
    <property type="protein sequence ID" value="GAU31615.1"/>
    <property type="molecule type" value="Genomic_DNA"/>
</dbReference>
<protein>
    <recommendedName>
        <fullName evidence="3">Replication factor A C-terminal domain-containing protein</fullName>
    </recommendedName>
</protein>